<evidence type="ECO:0000256" key="3">
    <source>
        <dbReference type="ARBA" id="ARBA00022989"/>
    </source>
</evidence>
<dbReference type="PANTHER" id="PTHR48021">
    <property type="match status" value="1"/>
</dbReference>
<dbReference type="SUPFAM" id="SSF103473">
    <property type="entry name" value="MFS general substrate transporter"/>
    <property type="match status" value="1"/>
</dbReference>
<keyword evidence="8" id="KW-1185">Reference proteome</keyword>
<dbReference type="InterPro" id="IPR020846">
    <property type="entry name" value="MFS_dom"/>
</dbReference>
<sequence length="262" mass="30223">MYLLVIQAGISMPFSSVLIPRIADNREIELNTNLSSGFFMDRLGRRKTGLFIYFPFTISWLIMSFVENVTMIYLARIISGITAGLTTCSVVYVAEISSKTTRSALLCMNSVWVSFGIFITYFLNYFDLHWRTIGYAYAVLSSLCILAILIVPESSQWLLVFNKKVNDERKGIKSSQHSLDFTEISKFLKFTTNDLIRSNDKRIMGTFDDNDTCFFKKYQTTSGVQAFSDFVLLVPITTIVWWIRINLFYFKHIPKPWSKVLE</sequence>
<organism evidence="7 8">
    <name type="scientific">Clunio marinus</name>
    <dbReference type="NCBI Taxonomy" id="568069"/>
    <lineage>
        <taxon>Eukaryota</taxon>
        <taxon>Metazoa</taxon>
        <taxon>Ecdysozoa</taxon>
        <taxon>Arthropoda</taxon>
        <taxon>Hexapoda</taxon>
        <taxon>Insecta</taxon>
        <taxon>Pterygota</taxon>
        <taxon>Neoptera</taxon>
        <taxon>Endopterygota</taxon>
        <taxon>Diptera</taxon>
        <taxon>Nematocera</taxon>
        <taxon>Chironomoidea</taxon>
        <taxon>Chironomidae</taxon>
        <taxon>Clunio</taxon>
    </lineage>
</organism>
<evidence type="ECO:0000256" key="2">
    <source>
        <dbReference type="ARBA" id="ARBA00022692"/>
    </source>
</evidence>
<dbReference type="PANTHER" id="PTHR48021:SF32">
    <property type="entry name" value="FACILITATED TREHALOSE TRANSPORTER TRET1-2 HOMOLOG-LIKE PROTEIN"/>
    <property type="match status" value="1"/>
</dbReference>
<feature type="transmembrane region" description="Helical" evidence="5">
    <location>
        <begin position="132"/>
        <end position="151"/>
    </location>
</feature>
<feature type="domain" description="Major facilitator superfamily (MFS) profile" evidence="6">
    <location>
        <begin position="1"/>
        <end position="262"/>
    </location>
</feature>
<evidence type="ECO:0000256" key="5">
    <source>
        <dbReference type="SAM" id="Phobius"/>
    </source>
</evidence>
<evidence type="ECO:0000256" key="1">
    <source>
        <dbReference type="ARBA" id="ARBA00004141"/>
    </source>
</evidence>
<dbReference type="InterPro" id="IPR005828">
    <property type="entry name" value="MFS_sugar_transport-like"/>
</dbReference>
<feature type="transmembrane region" description="Helical" evidence="5">
    <location>
        <begin position="50"/>
        <end position="66"/>
    </location>
</feature>
<evidence type="ECO:0000313" key="7">
    <source>
        <dbReference type="EMBL" id="CRL02509.1"/>
    </source>
</evidence>
<reference evidence="7 8" key="1">
    <citation type="submission" date="2015-04" db="EMBL/GenBank/DDBJ databases">
        <authorList>
            <person name="Syromyatnikov M.Y."/>
            <person name="Popov V.N."/>
        </authorList>
    </citation>
    <scope>NUCLEOTIDE SEQUENCE [LARGE SCALE GENOMIC DNA]</scope>
</reference>
<dbReference type="STRING" id="568069.A0A1J1IQJ9"/>
<dbReference type="InterPro" id="IPR050549">
    <property type="entry name" value="MFS_Trehalose_Transporter"/>
</dbReference>
<dbReference type="GO" id="GO:0016020">
    <property type="term" value="C:membrane"/>
    <property type="evidence" value="ECO:0007669"/>
    <property type="project" value="UniProtKB-SubCell"/>
</dbReference>
<dbReference type="Proteomes" id="UP000183832">
    <property type="component" value="Unassembled WGS sequence"/>
</dbReference>
<feature type="transmembrane region" description="Helical" evidence="5">
    <location>
        <begin position="226"/>
        <end position="245"/>
    </location>
</feature>
<dbReference type="EMBL" id="CVRI01000057">
    <property type="protein sequence ID" value="CRL02509.1"/>
    <property type="molecule type" value="Genomic_DNA"/>
</dbReference>
<keyword evidence="3 5" id="KW-1133">Transmembrane helix</keyword>
<accession>A0A1J1IQJ9</accession>
<comment type="subcellular location">
    <subcellularLocation>
        <location evidence="1">Membrane</location>
        <topology evidence="1">Multi-pass membrane protein</topology>
    </subcellularLocation>
</comment>
<gene>
    <name evidence="7" type="ORF">CLUMA_CG015222</name>
</gene>
<name>A0A1J1IQJ9_9DIPT</name>
<dbReference type="Pfam" id="PF00083">
    <property type="entry name" value="Sugar_tr"/>
    <property type="match status" value="1"/>
</dbReference>
<evidence type="ECO:0000259" key="6">
    <source>
        <dbReference type="PROSITE" id="PS50850"/>
    </source>
</evidence>
<dbReference type="Gene3D" id="1.20.1250.20">
    <property type="entry name" value="MFS general substrate transporter like domains"/>
    <property type="match status" value="1"/>
</dbReference>
<dbReference type="AlphaFoldDB" id="A0A1J1IQJ9"/>
<dbReference type="OrthoDB" id="6612291at2759"/>
<protein>
    <submittedName>
        <fullName evidence="7">CLUMA_CG015222, isoform A</fullName>
    </submittedName>
</protein>
<evidence type="ECO:0000256" key="4">
    <source>
        <dbReference type="ARBA" id="ARBA00023136"/>
    </source>
</evidence>
<keyword evidence="2 5" id="KW-0812">Transmembrane</keyword>
<feature type="transmembrane region" description="Helical" evidence="5">
    <location>
        <begin position="72"/>
        <end position="94"/>
    </location>
</feature>
<dbReference type="GO" id="GO:0022857">
    <property type="term" value="F:transmembrane transporter activity"/>
    <property type="evidence" value="ECO:0007669"/>
    <property type="project" value="InterPro"/>
</dbReference>
<dbReference type="InterPro" id="IPR036259">
    <property type="entry name" value="MFS_trans_sf"/>
</dbReference>
<evidence type="ECO:0000313" key="8">
    <source>
        <dbReference type="Proteomes" id="UP000183832"/>
    </source>
</evidence>
<keyword evidence="4 5" id="KW-0472">Membrane</keyword>
<proteinExistence type="predicted"/>
<dbReference type="PROSITE" id="PS50850">
    <property type="entry name" value="MFS"/>
    <property type="match status" value="1"/>
</dbReference>
<feature type="transmembrane region" description="Helical" evidence="5">
    <location>
        <begin position="106"/>
        <end position="126"/>
    </location>
</feature>